<dbReference type="EMBL" id="CP039349">
    <property type="protein sequence ID" value="QCD94158.1"/>
    <property type="molecule type" value="Genomic_DNA"/>
</dbReference>
<evidence type="ECO:0000313" key="2">
    <source>
        <dbReference type="Proteomes" id="UP000501690"/>
    </source>
</evidence>
<reference evidence="1 2" key="1">
    <citation type="submission" date="2019-04" db="EMBL/GenBank/DDBJ databases">
        <title>An improved genome assembly and genetic linkage map for asparagus bean, Vigna unguiculata ssp. sesquipedialis.</title>
        <authorList>
            <person name="Xia Q."/>
            <person name="Zhang R."/>
            <person name="Dong Y."/>
        </authorList>
    </citation>
    <scope>NUCLEOTIDE SEQUENCE [LARGE SCALE GENOMIC DNA]</scope>
    <source>
        <tissue evidence="1">Leaf</tissue>
    </source>
</reference>
<dbReference type="AlphaFoldDB" id="A0A4D6M0P3"/>
<proteinExistence type="predicted"/>
<accession>A0A4D6M0P3</accession>
<sequence>MEAVIGVKETWFVQALLLRLAASKVSPGDDAAGGYFVRGFATDTAPGSTGRCARQWDKRQGSLYGMAPGGTVRRVGLQAGRFVEAGPRAGSSPFLLVFGDDRVIRYTGADVDTVIGDDRVIRHTGADVDTGGAEDVQMAE</sequence>
<organism evidence="1 2">
    <name type="scientific">Vigna unguiculata</name>
    <name type="common">Cowpea</name>
    <dbReference type="NCBI Taxonomy" id="3917"/>
    <lineage>
        <taxon>Eukaryota</taxon>
        <taxon>Viridiplantae</taxon>
        <taxon>Streptophyta</taxon>
        <taxon>Embryophyta</taxon>
        <taxon>Tracheophyta</taxon>
        <taxon>Spermatophyta</taxon>
        <taxon>Magnoliopsida</taxon>
        <taxon>eudicotyledons</taxon>
        <taxon>Gunneridae</taxon>
        <taxon>Pentapetalae</taxon>
        <taxon>rosids</taxon>
        <taxon>fabids</taxon>
        <taxon>Fabales</taxon>
        <taxon>Fabaceae</taxon>
        <taxon>Papilionoideae</taxon>
        <taxon>50 kb inversion clade</taxon>
        <taxon>NPAAA clade</taxon>
        <taxon>indigoferoid/millettioid clade</taxon>
        <taxon>Phaseoleae</taxon>
        <taxon>Vigna</taxon>
    </lineage>
</organism>
<keyword evidence="2" id="KW-1185">Reference proteome</keyword>
<gene>
    <name evidence="1" type="ORF">DEO72_LG5g2238</name>
</gene>
<protein>
    <submittedName>
        <fullName evidence="1">Uncharacterized protein</fullName>
    </submittedName>
</protein>
<dbReference type="Proteomes" id="UP000501690">
    <property type="component" value="Linkage Group LG5"/>
</dbReference>
<evidence type="ECO:0000313" key="1">
    <source>
        <dbReference type="EMBL" id="QCD94158.1"/>
    </source>
</evidence>
<name>A0A4D6M0P3_VIGUN</name>